<evidence type="ECO:0000313" key="4">
    <source>
        <dbReference type="Proteomes" id="UP001054252"/>
    </source>
</evidence>
<gene>
    <name evidence="3" type="ORF">SLEP1_g5359</name>
</gene>
<feature type="compositionally biased region" description="Acidic residues" evidence="1">
    <location>
        <begin position="223"/>
        <end position="238"/>
    </location>
</feature>
<evidence type="ECO:0000256" key="2">
    <source>
        <dbReference type="SAM" id="SignalP"/>
    </source>
</evidence>
<accession>A0AAV5HRQ4</accession>
<reference evidence="3 4" key="1">
    <citation type="journal article" date="2021" name="Commun. Biol.">
        <title>The genome of Shorea leprosula (Dipterocarpaceae) highlights the ecological relevance of drought in aseasonal tropical rainforests.</title>
        <authorList>
            <person name="Ng K.K.S."/>
            <person name="Kobayashi M.J."/>
            <person name="Fawcett J.A."/>
            <person name="Hatakeyama M."/>
            <person name="Paape T."/>
            <person name="Ng C.H."/>
            <person name="Ang C.C."/>
            <person name="Tnah L.H."/>
            <person name="Lee C.T."/>
            <person name="Nishiyama T."/>
            <person name="Sese J."/>
            <person name="O'Brien M.J."/>
            <person name="Copetti D."/>
            <person name="Mohd Noor M.I."/>
            <person name="Ong R.C."/>
            <person name="Putra M."/>
            <person name="Sireger I.Z."/>
            <person name="Indrioko S."/>
            <person name="Kosugi Y."/>
            <person name="Izuno A."/>
            <person name="Isagi Y."/>
            <person name="Lee S.L."/>
            <person name="Shimizu K.K."/>
        </authorList>
    </citation>
    <scope>NUCLEOTIDE SEQUENCE [LARGE SCALE GENOMIC DNA]</scope>
    <source>
        <strain evidence="3">214</strain>
    </source>
</reference>
<feature type="signal peptide" evidence="2">
    <location>
        <begin position="1"/>
        <end position="27"/>
    </location>
</feature>
<feature type="region of interest" description="Disordered" evidence="1">
    <location>
        <begin position="223"/>
        <end position="299"/>
    </location>
</feature>
<evidence type="ECO:0000256" key="1">
    <source>
        <dbReference type="SAM" id="MobiDB-lite"/>
    </source>
</evidence>
<comment type="caution">
    <text evidence="3">The sequence shown here is derived from an EMBL/GenBank/DDBJ whole genome shotgun (WGS) entry which is preliminary data.</text>
</comment>
<dbReference type="EMBL" id="BPVZ01000005">
    <property type="protein sequence ID" value="GKU91493.1"/>
    <property type="molecule type" value="Genomic_DNA"/>
</dbReference>
<name>A0AAV5HRQ4_9ROSI</name>
<organism evidence="3 4">
    <name type="scientific">Rubroshorea leprosula</name>
    <dbReference type="NCBI Taxonomy" id="152421"/>
    <lineage>
        <taxon>Eukaryota</taxon>
        <taxon>Viridiplantae</taxon>
        <taxon>Streptophyta</taxon>
        <taxon>Embryophyta</taxon>
        <taxon>Tracheophyta</taxon>
        <taxon>Spermatophyta</taxon>
        <taxon>Magnoliopsida</taxon>
        <taxon>eudicotyledons</taxon>
        <taxon>Gunneridae</taxon>
        <taxon>Pentapetalae</taxon>
        <taxon>rosids</taxon>
        <taxon>malvids</taxon>
        <taxon>Malvales</taxon>
        <taxon>Dipterocarpaceae</taxon>
        <taxon>Rubroshorea</taxon>
    </lineage>
</organism>
<dbReference type="Proteomes" id="UP001054252">
    <property type="component" value="Unassembled WGS sequence"/>
</dbReference>
<keyword evidence="4" id="KW-1185">Reference proteome</keyword>
<feature type="chain" id="PRO_5043887572" evidence="2">
    <location>
        <begin position="28"/>
        <end position="299"/>
    </location>
</feature>
<proteinExistence type="predicted"/>
<dbReference type="AlphaFoldDB" id="A0AAV5HRQ4"/>
<evidence type="ECO:0000313" key="3">
    <source>
        <dbReference type="EMBL" id="GKU91493.1"/>
    </source>
</evidence>
<keyword evidence="2" id="KW-0732">Signal</keyword>
<protein>
    <submittedName>
        <fullName evidence="3">Uncharacterized protein</fullName>
    </submittedName>
</protein>
<sequence length="299" mass="33447">MWTGRKRGGRNVLLLPLVTRLNHLCATVQTLRHSADDKTILTFTKHTMSKAAILAKTGEFRGVQGSTFPRTRWSVFLVWRRNLVTSTDNSCVLALWNALLVSLIKSMALMKVDPVFCEEDHEAGMEWVSTRSYPLRGISRTYGGSNGRNGGEYSVEGAEELPDGTGDGAGERVVLADCLCTVRPFLSQDSRSKKRKTERTGWVVIQEPEIINGTEFLLDLEDEEEEEEEEMGLDEGVEDKESIRPSLKRNTAVLDEGKRKPVSEINMSYSGAGPEFLQPLRSKPTRYLRAGGEGEYENE</sequence>